<reference evidence="4" key="1">
    <citation type="journal article" date="2019" name="Int. J. Syst. Evol. Microbiol.">
        <title>The Global Catalogue of Microorganisms (GCM) 10K type strain sequencing project: providing services to taxonomists for standard genome sequencing and annotation.</title>
        <authorList>
            <consortium name="The Broad Institute Genomics Platform"/>
            <consortium name="The Broad Institute Genome Sequencing Center for Infectious Disease"/>
            <person name="Wu L."/>
            <person name="Ma J."/>
        </authorList>
    </citation>
    <scope>NUCLEOTIDE SEQUENCE [LARGE SCALE GENOMIC DNA]</scope>
    <source>
        <strain evidence="4">CGMCC 1.10188</strain>
    </source>
</reference>
<keyword evidence="4" id="KW-1185">Reference proteome</keyword>
<dbReference type="Gene3D" id="3.40.50.720">
    <property type="entry name" value="NAD(P)-binding Rossmann-like Domain"/>
    <property type="match status" value="1"/>
</dbReference>
<organism evidence="3 4">
    <name type="scientific">Tistrella bauzanensis</name>
    <dbReference type="NCBI Taxonomy" id="657419"/>
    <lineage>
        <taxon>Bacteria</taxon>
        <taxon>Pseudomonadati</taxon>
        <taxon>Pseudomonadota</taxon>
        <taxon>Alphaproteobacteria</taxon>
        <taxon>Geminicoccales</taxon>
        <taxon>Geminicoccaceae</taxon>
        <taxon>Tistrella</taxon>
    </lineage>
</organism>
<dbReference type="PROSITE" id="PS01162">
    <property type="entry name" value="QOR_ZETA_CRYSTAL"/>
    <property type="match status" value="1"/>
</dbReference>
<dbReference type="InterPro" id="IPR036291">
    <property type="entry name" value="NAD(P)-bd_dom_sf"/>
</dbReference>
<keyword evidence="1" id="KW-0560">Oxidoreductase</keyword>
<evidence type="ECO:0000256" key="1">
    <source>
        <dbReference type="ARBA" id="ARBA00023002"/>
    </source>
</evidence>
<dbReference type="Gene3D" id="3.90.180.10">
    <property type="entry name" value="Medium-chain alcohol dehydrogenases, catalytic domain"/>
    <property type="match status" value="1"/>
</dbReference>
<dbReference type="PANTHER" id="PTHR11695:SF294">
    <property type="entry name" value="RETICULON-4-INTERACTING PROTEIN 1, MITOCHONDRIAL"/>
    <property type="match status" value="1"/>
</dbReference>
<dbReference type="SUPFAM" id="SSF50129">
    <property type="entry name" value="GroES-like"/>
    <property type="match status" value="1"/>
</dbReference>
<dbReference type="RefSeq" id="WP_188575631.1">
    <property type="nucleotide sequence ID" value="NZ_BMDZ01000007.1"/>
</dbReference>
<feature type="domain" description="Enoyl reductase (ER)" evidence="2">
    <location>
        <begin position="10"/>
        <end position="304"/>
    </location>
</feature>
<dbReference type="Pfam" id="PF08240">
    <property type="entry name" value="ADH_N"/>
    <property type="match status" value="1"/>
</dbReference>
<dbReference type="Pfam" id="PF13602">
    <property type="entry name" value="ADH_zinc_N_2"/>
    <property type="match status" value="1"/>
</dbReference>
<comment type="caution">
    <text evidence="3">The sequence shown here is derived from an EMBL/GenBank/DDBJ whole genome shotgun (WGS) entry which is preliminary data.</text>
</comment>
<dbReference type="EMBL" id="BMDZ01000007">
    <property type="protein sequence ID" value="GGB31059.1"/>
    <property type="molecule type" value="Genomic_DNA"/>
</dbReference>
<protein>
    <submittedName>
        <fullName evidence="3">NADPH:quinone reductase</fullName>
    </submittedName>
</protein>
<evidence type="ECO:0000259" key="2">
    <source>
        <dbReference type="SMART" id="SM00829"/>
    </source>
</evidence>
<accession>A0ABQ1IB09</accession>
<dbReference type="InterPro" id="IPR011032">
    <property type="entry name" value="GroES-like_sf"/>
</dbReference>
<dbReference type="InterPro" id="IPR002364">
    <property type="entry name" value="Quin_OxRdtase/zeta-crystal_CS"/>
</dbReference>
<dbReference type="Proteomes" id="UP000603352">
    <property type="component" value="Unassembled WGS sequence"/>
</dbReference>
<name>A0ABQ1IB09_9PROT</name>
<gene>
    <name evidence="3" type="ORF">GCM10011505_10590</name>
</gene>
<evidence type="ECO:0000313" key="4">
    <source>
        <dbReference type="Proteomes" id="UP000603352"/>
    </source>
</evidence>
<dbReference type="InterPro" id="IPR050700">
    <property type="entry name" value="YIM1/Zinc_Alcohol_DH_Fams"/>
</dbReference>
<dbReference type="SUPFAM" id="SSF51735">
    <property type="entry name" value="NAD(P)-binding Rossmann-fold domains"/>
    <property type="match status" value="1"/>
</dbReference>
<evidence type="ECO:0000313" key="3">
    <source>
        <dbReference type="EMBL" id="GGB31059.1"/>
    </source>
</evidence>
<proteinExistence type="predicted"/>
<dbReference type="PANTHER" id="PTHR11695">
    <property type="entry name" value="ALCOHOL DEHYDROGENASE RELATED"/>
    <property type="match status" value="1"/>
</dbReference>
<sequence length="307" mass="31563">MKAARFHAYGAEVIVESVAQPAIGPDEVLVEVKAAALNPLDVKMHAGWMHEVFPVDLPHTIATDLAGVVTRVGDQVQRFRPGDHVVGRSDPTRGGAMAGSAAIPADHLVPVPAGLSLTDAAGIPTAAGTAWQALIEMAALRAGQTVLVHAGAGGVGGFAIQFARMAGARVIATASGTGIDIARRLGADQVIDYRTDEFAAVASGVDVVLDTIGGETQRRSFGVLRSGGRLLAISEAPDPALAAAYGVEADFVFHRSSGRRLQAMVDAIVTAGLTVPIDRVVALDDLAAALRHQASGRARGKIIIAMG</sequence>
<dbReference type="InterPro" id="IPR013154">
    <property type="entry name" value="ADH-like_N"/>
</dbReference>
<dbReference type="SMART" id="SM00829">
    <property type="entry name" value="PKS_ER"/>
    <property type="match status" value="1"/>
</dbReference>
<dbReference type="CDD" id="cd05289">
    <property type="entry name" value="MDR_like_2"/>
    <property type="match status" value="1"/>
</dbReference>
<dbReference type="InterPro" id="IPR020843">
    <property type="entry name" value="ER"/>
</dbReference>